<proteinExistence type="predicted"/>
<evidence type="ECO:0000313" key="1">
    <source>
        <dbReference type="EMBL" id="CAL5002427.1"/>
    </source>
</evidence>
<gene>
    <name evidence="1" type="ORF">URODEC1_LOCUS65939</name>
</gene>
<keyword evidence="2" id="KW-1185">Reference proteome</keyword>
<dbReference type="EMBL" id="OZ075136">
    <property type="protein sequence ID" value="CAL5002427.1"/>
    <property type="molecule type" value="Genomic_DNA"/>
</dbReference>
<reference evidence="2" key="1">
    <citation type="submission" date="2024-06" db="EMBL/GenBank/DDBJ databases">
        <authorList>
            <person name="Ryan C."/>
        </authorList>
    </citation>
    <scope>NUCLEOTIDE SEQUENCE [LARGE SCALE GENOMIC DNA]</scope>
</reference>
<evidence type="ECO:0000313" key="2">
    <source>
        <dbReference type="Proteomes" id="UP001497457"/>
    </source>
</evidence>
<organism evidence="1 2">
    <name type="scientific">Urochloa decumbens</name>
    <dbReference type="NCBI Taxonomy" id="240449"/>
    <lineage>
        <taxon>Eukaryota</taxon>
        <taxon>Viridiplantae</taxon>
        <taxon>Streptophyta</taxon>
        <taxon>Embryophyta</taxon>
        <taxon>Tracheophyta</taxon>
        <taxon>Spermatophyta</taxon>
        <taxon>Magnoliopsida</taxon>
        <taxon>Liliopsida</taxon>
        <taxon>Poales</taxon>
        <taxon>Poaceae</taxon>
        <taxon>PACMAD clade</taxon>
        <taxon>Panicoideae</taxon>
        <taxon>Panicodae</taxon>
        <taxon>Paniceae</taxon>
        <taxon>Melinidinae</taxon>
        <taxon>Urochloa</taxon>
    </lineage>
</organism>
<dbReference type="AlphaFoldDB" id="A0ABC9BMV7"/>
<sequence>MLSSTRVFSLGEAMQQEHGTEVAIIAVVASVGALDSTTFHPYGTRELCMQDASRIAFLRILASNEEWHSDYLVAAEVGNQIAMANRLLVNRDRSCLETTKDTSITFIESHANPFTSTLEDVRFGLRKVSNLRDGIKRAVANRCDELKYFKTPPDVDWRKRPVKDIYEYLINGERMEDMEPMSIEAIERSVRPRH</sequence>
<name>A0ABC9BMV7_9POAL</name>
<protein>
    <submittedName>
        <fullName evidence="1">Uncharacterized protein</fullName>
    </submittedName>
</protein>
<accession>A0ABC9BMV7</accession>
<reference evidence="1 2" key="2">
    <citation type="submission" date="2024-10" db="EMBL/GenBank/DDBJ databases">
        <authorList>
            <person name="Ryan C."/>
        </authorList>
    </citation>
    <scope>NUCLEOTIDE SEQUENCE [LARGE SCALE GENOMIC DNA]</scope>
</reference>
<dbReference type="Proteomes" id="UP001497457">
    <property type="component" value="Chromosome 26rd"/>
</dbReference>